<feature type="coiled-coil region" evidence="1">
    <location>
        <begin position="244"/>
        <end position="271"/>
    </location>
</feature>
<feature type="domain" description="ABC transporter" evidence="2">
    <location>
        <begin position="4"/>
        <end position="194"/>
    </location>
</feature>
<dbReference type="PROSITE" id="PS00211">
    <property type="entry name" value="ABC_TRANSPORTER_1"/>
    <property type="match status" value="2"/>
</dbReference>
<dbReference type="PANTHER" id="PTHR42855">
    <property type="entry name" value="ABC TRANSPORTER ATP-BINDING SUBUNIT"/>
    <property type="match status" value="1"/>
</dbReference>
<keyword evidence="1" id="KW-0175">Coiled coil</keyword>
<organism evidence="3 4">
    <name type="scientific">Tissierella simiarum</name>
    <dbReference type="NCBI Taxonomy" id="2841534"/>
    <lineage>
        <taxon>Bacteria</taxon>
        <taxon>Bacillati</taxon>
        <taxon>Bacillota</taxon>
        <taxon>Tissierellia</taxon>
        <taxon>Tissierellales</taxon>
        <taxon>Tissierellaceae</taxon>
        <taxon>Tissierella</taxon>
    </lineage>
</organism>
<sequence length="550" mass="63230">MLVLEIKNLKKYFGDRLIIKINNLKIYSEDKIGIVGLNGSGKTTLLNFIYGITKPDEGYIKAYGTISYIKQFEDLDEAYVDAKYLSKFELKNKKATYMSGGEKTKLKLAQTLSKNSKLILADEPTSNLDFESIDLLYREFMKFDGSLVLVSHDRDFLDKVCNKIIEIEEGNIKVYEGNYSKYKEQKEIERKTENLEYEKYITEKKKLEKAVFHISNKSNKIRKTPKRMGNSEARLHKMGNQNAKKTLDKTIKALETKLERLGQKEKAKEIENIKVDFSKKGDIYSRIAINAENINKSFGDKVLFKNSSFQIYNGSKTALIGNNGAGKTTLVKMILEENKGITLSKNVKIGYFSQELEILDNEKTIIENIMDSSIYDETFSRTILSRLLFNMEDIHKKAAVLSGGEKVKASFAKIILSDFNLLIFDEPTNYLDVYSIEVIEKALQEYEGTILFVSHDKKFIENIADNILYIENQEIKSFLGSFKEFKESSEKDTEIEISLIEKKAVLEYKLTEVLSKLSITSKDEEKEILDEEYKGILKELNKIRESLKTN</sequence>
<dbReference type="Proteomes" id="UP000749471">
    <property type="component" value="Unassembled WGS sequence"/>
</dbReference>
<dbReference type="InterPro" id="IPR003439">
    <property type="entry name" value="ABC_transporter-like_ATP-bd"/>
</dbReference>
<dbReference type="CDD" id="cd03221">
    <property type="entry name" value="ABCF_EF-3"/>
    <property type="match status" value="2"/>
</dbReference>
<dbReference type="Pfam" id="PF00005">
    <property type="entry name" value="ABC_tran"/>
    <property type="match status" value="2"/>
</dbReference>
<dbReference type="InterPro" id="IPR051309">
    <property type="entry name" value="ABCF_ATPase"/>
</dbReference>
<reference evidence="3 4" key="1">
    <citation type="submission" date="2021-06" db="EMBL/GenBank/DDBJ databases">
        <authorList>
            <person name="Sun Q."/>
            <person name="Li D."/>
        </authorList>
    </citation>
    <scope>NUCLEOTIDE SEQUENCE [LARGE SCALE GENOMIC DNA]</scope>
    <source>
        <strain evidence="3 4">MSJ-40</strain>
    </source>
</reference>
<feature type="domain" description="ABC transporter" evidence="2">
    <location>
        <begin position="289"/>
        <end position="497"/>
    </location>
</feature>
<comment type="caution">
    <text evidence="3">The sequence shown here is derived from an EMBL/GenBank/DDBJ whole genome shotgun (WGS) entry which is preliminary data.</text>
</comment>
<accession>A0ABS6E4J6</accession>
<keyword evidence="4" id="KW-1185">Reference proteome</keyword>
<dbReference type="NCBIfam" id="NF000355">
    <property type="entry name" value="ribo_prot_ABC_F"/>
    <property type="match status" value="1"/>
</dbReference>
<dbReference type="RefSeq" id="WP_216518377.1">
    <property type="nucleotide sequence ID" value="NZ_JAHLPM010000005.1"/>
</dbReference>
<proteinExistence type="predicted"/>
<dbReference type="InterPro" id="IPR003593">
    <property type="entry name" value="AAA+_ATPase"/>
</dbReference>
<gene>
    <name evidence="3" type="primary">abc-f</name>
    <name evidence="3" type="ORF">KQI42_07430</name>
</gene>
<evidence type="ECO:0000259" key="2">
    <source>
        <dbReference type="PROSITE" id="PS50893"/>
    </source>
</evidence>
<evidence type="ECO:0000313" key="4">
    <source>
        <dbReference type="Proteomes" id="UP000749471"/>
    </source>
</evidence>
<dbReference type="InterPro" id="IPR017871">
    <property type="entry name" value="ABC_transporter-like_CS"/>
</dbReference>
<dbReference type="PANTHER" id="PTHR42855:SF2">
    <property type="entry name" value="DRUG RESISTANCE ABC TRANSPORTER,ATP-BINDING PROTEIN"/>
    <property type="match status" value="1"/>
</dbReference>
<dbReference type="EMBL" id="JAHLPM010000005">
    <property type="protein sequence ID" value="MBU5437834.1"/>
    <property type="molecule type" value="Genomic_DNA"/>
</dbReference>
<protein>
    <submittedName>
        <fullName evidence="3">ABC-F type ribosomal protection protein</fullName>
    </submittedName>
</protein>
<dbReference type="SMART" id="SM00382">
    <property type="entry name" value="AAA"/>
    <property type="match status" value="2"/>
</dbReference>
<feature type="coiled-coil region" evidence="1">
    <location>
        <begin position="165"/>
        <end position="210"/>
    </location>
</feature>
<dbReference type="PROSITE" id="PS50893">
    <property type="entry name" value="ABC_TRANSPORTER_2"/>
    <property type="match status" value="2"/>
</dbReference>
<evidence type="ECO:0000256" key="1">
    <source>
        <dbReference type="SAM" id="Coils"/>
    </source>
</evidence>
<name>A0ABS6E4J6_9FIRM</name>
<evidence type="ECO:0000313" key="3">
    <source>
        <dbReference type="EMBL" id="MBU5437834.1"/>
    </source>
</evidence>